<evidence type="ECO:0000313" key="2">
    <source>
        <dbReference type="EMBL" id="CAH0375848.1"/>
    </source>
</evidence>
<feature type="region of interest" description="Disordered" evidence="1">
    <location>
        <begin position="128"/>
        <end position="170"/>
    </location>
</feature>
<sequence length="170" mass="18812">MRHTLTMALAAVAARSSRAFMHAARRAARPATRLASSNSFELEGTITKIGDVQKFDSGFEKIEFVVTTAQDPYPQDIKFELLKEKIELLDAYSVDQRVLVSFNIRGNEWQGRHFVNLQAWRLQSLSSPATASPSSSFGGAFSSYNDDAPPIPDEQNASDASPEKKDDLPF</sequence>
<comment type="caution">
    <text evidence="2">The sequence shown here is derived from an EMBL/GenBank/DDBJ whole genome shotgun (WGS) entry which is preliminary data.</text>
</comment>
<dbReference type="InterPro" id="IPR021474">
    <property type="entry name" value="DUF3127"/>
</dbReference>
<evidence type="ECO:0000313" key="3">
    <source>
        <dbReference type="Proteomes" id="UP000789595"/>
    </source>
</evidence>
<feature type="compositionally biased region" description="Low complexity" evidence="1">
    <location>
        <begin position="128"/>
        <end position="143"/>
    </location>
</feature>
<protein>
    <recommendedName>
        <fullName evidence="4">DUF3127 domain-containing protein</fullName>
    </recommendedName>
</protein>
<dbReference type="OrthoDB" id="10266604at2759"/>
<evidence type="ECO:0008006" key="4">
    <source>
        <dbReference type="Google" id="ProtNLM"/>
    </source>
</evidence>
<feature type="compositionally biased region" description="Basic and acidic residues" evidence="1">
    <location>
        <begin position="161"/>
        <end position="170"/>
    </location>
</feature>
<dbReference type="EMBL" id="CAKKNE010000005">
    <property type="protein sequence ID" value="CAH0375848.1"/>
    <property type="molecule type" value="Genomic_DNA"/>
</dbReference>
<name>A0A8J2SNH9_9STRA</name>
<dbReference type="AlphaFoldDB" id="A0A8J2SNH9"/>
<reference evidence="2" key="1">
    <citation type="submission" date="2021-11" db="EMBL/GenBank/DDBJ databases">
        <authorList>
            <consortium name="Genoscope - CEA"/>
            <person name="William W."/>
        </authorList>
    </citation>
    <scope>NUCLEOTIDE SEQUENCE</scope>
</reference>
<gene>
    <name evidence="2" type="ORF">PECAL_5P03960</name>
</gene>
<proteinExistence type="predicted"/>
<dbReference type="Pfam" id="PF11325">
    <property type="entry name" value="DUF3127"/>
    <property type="match status" value="1"/>
</dbReference>
<keyword evidence="3" id="KW-1185">Reference proteome</keyword>
<evidence type="ECO:0000256" key="1">
    <source>
        <dbReference type="SAM" id="MobiDB-lite"/>
    </source>
</evidence>
<accession>A0A8J2SNH9</accession>
<organism evidence="2 3">
    <name type="scientific">Pelagomonas calceolata</name>
    <dbReference type="NCBI Taxonomy" id="35677"/>
    <lineage>
        <taxon>Eukaryota</taxon>
        <taxon>Sar</taxon>
        <taxon>Stramenopiles</taxon>
        <taxon>Ochrophyta</taxon>
        <taxon>Pelagophyceae</taxon>
        <taxon>Pelagomonadales</taxon>
        <taxon>Pelagomonadaceae</taxon>
        <taxon>Pelagomonas</taxon>
    </lineage>
</organism>
<dbReference type="Proteomes" id="UP000789595">
    <property type="component" value="Unassembled WGS sequence"/>
</dbReference>